<dbReference type="Gene3D" id="2.60.120.200">
    <property type="match status" value="2"/>
</dbReference>
<evidence type="ECO:0000256" key="2">
    <source>
        <dbReference type="ARBA" id="ARBA00023136"/>
    </source>
</evidence>
<name>A0ABP1DBM9_9APHY</name>
<reference evidence="6" key="1">
    <citation type="submission" date="2024-04" db="EMBL/GenBank/DDBJ databases">
        <authorList>
            <person name="Shaw F."/>
            <person name="Minotto A."/>
        </authorList>
    </citation>
    <scope>NUCLEOTIDE SEQUENCE [LARGE SCALE GENOMIC DNA]</scope>
</reference>
<keyword evidence="4" id="KW-0961">Cell wall biogenesis/degradation</keyword>
<keyword evidence="3" id="KW-0325">Glycoprotein</keyword>
<protein>
    <recommendedName>
        <fullName evidence="7">Glycoside hydrolase family 16 protein</fullName>
    </recommendedName>
</protein>
<evidence type="ECO:0008006" key="7">
    <source>
        <dbReference type="Google" id="ProtNLM"/>
    </source>
</evidence>
<proteinExistence type="predicted"/>
<evidence type="ECO:0000256" key="3">
    <source>
        <dbReference type="ARBA" id="ARBA00023180"/>
    </source>
</evidence>
<keyword evidence="2" id="KW-0472">Membrane</keyword>
<evidence type="ECO:0000256" key="1">
    <source>
        <dbReference type="ARBA" id="ARBA00004370"/>
    </source>
</evidence>
<evidence type="ECO:0000256" key="4">
    <source>
        <dbReference type="ARBA" id="ARBA00023316"/>
    </source>
</evidence>
<dbReference type="PANTHER" id="PTHR31361:SF1">
    <property type="entry name" value="BETA-GLUCAN SYNTHESIS-ASSOCIATED PROTEIN KRE6-RELATED"/>
    <property type="match status" value="1"/>
</dbReference>
<comment type="subcellular location">
    <subcellularLocation>
        <location evidence="1">Membrane</location>
    </subcellularLocation>
</comment>
<sequence length="347" mass="37890">MNYTGGMMTSWNKFCFTGGLVETSVVLPGVNNIVGLWPAIRTMGNLGRVGYGASLEGMWPYTYDACDIGTVSNQTMNGLPAAATVNGDKDHDGILSFLPGQRLSRCTCPGESHPGPVHADGTYVGRSAPEIDIFEAQITGDPLSGQVSQSGQWGPFNEAYEWFNNSDTLFIADPSRSYLKPYVSSVFQQATSVVTETNQEAYEGTGNVYSVYGIQYKPGFDDAYISWISDGVLAWTLKQPGMAADSGVEISSRPVSQEPMYLIANLGMSTNFGDVDLGHLHFPATMKVDWIRVYQDPDAINIGCDPPNFPTAAYIEGYIEAYTNPNLTTWRDDYKQPFPKNSFLGQC</sequence>
<dbReference type="SUPFAM" id="SSF49899">
    <property type="entry name" value="Concanavalin A-like lectins/glucanases"/>
    <property type="match status" value="1"/>
</dbReference>
<dbReference type="InterPro" id="IPR013320">
    <property type="entry name" value="ConA-like_dom_sf"/>
</dbReference>
<keyword evidence="6" id="KW-1185">Reference proteome</keyword>
<dbReference type="Pfam" id="PF03935">
    <property type="entry name" value="SKN1_KRE6_Sbg1"/>
    <property type="match status" value="1"/>
</dbReference>
<dbReference type="InterPro" id="IPR005629">
    <property type="entry name" value="Skn1/Kre6/Sbg1"/>
</dbReference>
<dbReference type="Proteomes" id="UP001497453">
    <property type="component" value="Chromosome 3"/>
</dbReference>
<evidence type="ECO:0000313" key="6">
    <source>
        <dbReference type="Proteomes" id="UP001497453"/>
    </source>
</evidence>
<evidence type="ECO:0000313" key="5">
    <source>
        <dbReference type="EMBL" id="CAL1705276.1"/>
    </source>
</evidence>
<dbReference type="PANTHER" id="PTHR31361">
    <property type="entry name" value="BETA-GLUCAN SYNTHESIS-ASSOCIATED PROTEIN KRE6-RELATED"/>
    <property type="match status" value="1"/>
</dbReference>
<gene>
    <name evidence="5" type="ORF">GFSPODELE1_LOCUS5352</name>
</gene>
<organism evidence="5 6">
    <name type="scientific">Somion occarium</name>
    <dbReference type="NCBI Taxonomy" id="3059160"/>
    <lineage>
        <taxon>Eukaryota</taxon>
        <taxon>Fungi</taxon>
        <taxon>Dikarya</taxon>
        <taxon>Basidiomycota</taxon>
        <taxon>Agaricomycotina</taxon>
        <taxon>Agaricomycetes</taxon>
        <taxon>Polyporales</taxon>
        <taxon>Cerrenaceae</taxon>
        <taxon>Somion</taxon>
    </lineage>
</organism>
<dbReference type="EMBL" id="OZ037946">
    <property type="protein sequence ID" value="CAL1705276.1"/>
    <property type="molecule type" value="Genomic_DNA"/>
</dbReference>
<accession>A0ABP1DBM9</accession>